<name>A0A4R1BAU3_9BACT</name>
<dbReference type="PROSITE" id="PS51186">
    <property type="entry name" value="GNAT"/>
    <property type="match status" value="1"/>
</dbReference>
<gene>
    <name evidence="4" type="ORF">EPD60_08695</name>
</gene>
<keyword evidence="5" id="KW-1185">Reference proteome</keyword>
<evidence type="ECO:0000313" key="5">
    <source>
        <dbReference type="Proteomes" id="UP000295334"/>
    </source>
</evidence>
<keyword evidence="2" id="KW-0012">Acyltransferase</keyword>
<accession>A0A4R1BAU3</accession>
<comment type="caution">
    <text evidence="4">The sequence shown here is derived from an EMBL/GenBank/DDBJ whole genome shotgun (WGS) entry which is preliminary data.</text>
</comment>
<dbReference type="InterPro" id="IPR050680">
    <property type="entry name" value="YpeA/RimI_acetyltransf"/>
</dbReference>
<dbReference type="SUPFAM" id="SSF55729">
    <property type="entry name" value="Acyl-CoA N-acyltransferases (Nat)"/>
    <property type="match status" value="1"/>
</dbReference>
<evidence type="ECO:0000256" key="1">
    <source>
        <dbReference type="ARBA" id="ARBA00022679"/>
    </source>
</evidence>
<dbReference type="GO" id="GO:0016747">
    <property type="term" value="F:acyltransferase activity, transferring groups other than amino-acyl groups"/>
    <property type="evidence" value="ECO:0007669"/>
    <property type="project" value="InterPro"/>
</dbReference>
<dbReference type="EMBL" id="SJZI01000042">
    <property type="protein sequence ID" value="TCJ14080.1"/>
    <property type="molecule type" value="Genomic_DNA"/>
</dbReference>
<dbReference type="AlphaFoldDB" id="A0A4R1BAU3"/>
<organism evidence="4 5">
    <name type="scientific">Flaviaesturariibacter flavus</name>
    <dbReference type="NCBI Taxonomy" id="2502780"/>
    <lineage>
        <taxon>Bacteria</taxon>
        <taxon>Pseudomonadati</taxon>
        <taxon>Bacteroidota</taxon>
        <taxon>Chitinophagia</taxon>
        <taxon>Chitinophagales</taxon>
        <taxon>Chitinophagaceae</taxon>
        <taxon>Flaviaestuariibacter</taxon>
    </lineage>
</organism>
<dbReference type="CDD" id="cd04301">
    <property type="entry name" value="NAT_SF"/>
    <property type="match status" value="1"/>
</dbReference>
<dbReference type="PANTHER" id="PTHR43420:SF42">
    <property type="entry name" value="N-ACETYLTRANSFERASE DOMAIN-CONTAINING PROTEIN"/>
    <property type="match status" value="1"/>
</dbReference>
<dbReference type="Gene3D" id="3.40.630.30">
    <property type="match status" value="1"/>
</dbReference>
<proteinExistence type="predicted"/>
<keyword evidence="1 4" id="KW-0808">Transferase</keyword>
<dbReference type="Proteomes" id="UP000295334">
    <property type="component" value="Unassembled WGS sequence"/>
</dbReference>
<evidence type="ECO:0000256" key="2">
    <source>
        <dbReference type="ARBA" id="ARBA00023315"/>
    </source>
</evidence>
<dbReference type="Pfam" id="PF13673">
    <property type="entry name" value="Acetyltransf_10"/>
    <property type="match status" value="1"/>
</dbReference>
<feature type="domain" description="N-acetyltransferase" evidence="3">
    <location>
        <begin position="2"/>
        <end position="136"/>
    </location>
</feature>
<protein>
    <submittedName>
        <fullName evidence="4">GNAT family N-acetyltransferase</fullName>
    </submittedName>
</protein>
<sequence>MTEIRTLAPESVWPLRHRVMYPAFDFDAIKLADDAEGVHLGLFDDNVLVSIVSLFRRGTGMQFRKFATETAVQGKGYGSTLLNHVIAYARQQGAARLWCNARRNASGFYQRFGFRETPEVFFKDGYDFVVMQLELTA</sequence>
<dbReference type="OrthoDB" id="1178186at2"/>
<dbReference type="InterPro" id="IPR016181">
    <property type="entry name" value="Acyl_CoA_acyltransferase"/>
</dbReference>
<dbReference type="RefSeq" id="WP_131448851.1">
    <property type="nucleotide sequence ID" value="NZ_SJZI01000042.1"/>
</dbReference>
<dbReference type="InterPro" id="IPR000182">
    <property type="entry name" value="GNAT_dom"/>
</dbReference>
<dbReference type="PANTHER" id="PTHR43420">
    <property type="entry name" value="ACETYLTRANSFERASE"/>
    <property type="match status" value="1"/>
</dbReference>
<reference evidence="4 5" key="1">
    <citation type="submission" date="2019-03" db="EMBL/GenBank/DDBJ databases">
        <authorList>
            <person name="Kim M.K.M."/>
        </authorList>
    </citation>
    <scope>NUCLEOTIDE SEQUENCE [LARGE SCALE GENOMIC DNA]</scope>
    <source>
        <strain evidence="4 5">17J68-12</strain>
    </source>
</reference>
<evidence type="ECO:0000313" key="4">
    <source>
        <dbReference type="EMBL" id="TCJ14080.1"/>
    </source>
</evidence>
<evidence type="ECO:0000259" key="3">
    <source>
        <dbReference type="PROSITE" id="PS51186"/>
    </source>
</evidence>